<gene>
    <name evidence="1" type="ORF">F0L68_21480</name>
</gene>
<comment type="caution">
    <text evidence="1">The sequence shown here is derived from an EMBL/GenBank/DDBJ whole genome shotgun (WGS) entry which is preliminary data.</text>
</comment>
<evidence type="ECO:0000313" key="1">
    <source>
        <dbReference type="EMBL" id="KAA2259501.1"/>
    </source>
</evidence>
<reference evidence="1 2" key="2">
    <citation type="submission" date="2019-09" db="EMBL/GenBank/DDBJ databases">
        <authorList>
            <person name="Jin C."/>
        </authorList>
    </citation>
    <scope>NUCLEOTIDE SEQUENCE [LARGE SCALE GENOMIC DNA]</scope>
    <source>
        <strain evidence="1 2">AN110305</strain>
    </source>
</reference>
<dbReference type="Pfam" id="PF19741">
    <property type="entry name" value="DUF6230"/>
    <property type="match status" value="1"/>
</dbReference>
<dbReference type="Proteomes" id="UP000323454">
    <property type="component" value="Unassembled WGS sequence"/>
</dbReference>
<proteinExistence type="predicted"/>
<keyword evidence="2" id="KW-1185">Reference proteome</keyword>
<reference evidence="1 2" key="1">
    <citation type="submission" date="2019-09" db="EMBL/GenBank/DDBJ databases">
        <title>Goodfellowia gen. nov., a new genus of the Pseudonocardineae related to Actinoalloteichus, containing Goodfellowia coeruleoviolacea gen. nov., comb. nov. gen. nov., comb. nov.</title>
        <authorList>
            <person name="Labeda D."/>
        </authorList>
    </citation>
    <scope>NUCLEOTIDE SEQUENCE [LARGE SCALE GENOMIC DNA]</scope>
    <source>
        <strain evidence="1 2">AN110305</strain>
    </source>
</reference>
<dbReference type="RefSeq" id="WP_149851414.1">
    <property type="nucleotide sequence ID" value="NZ_VUOB01000038.1"/>
</dbReference>
<dbReference type="InterPro" id="IPR046198">
    <property type="entry name" value="DUF6230"/>
</dbReference>
<organism evidence="1 2">
    <name type="scientific">Solihabitans fulvus</name>
    <dbReference type="NCBI Taxonomy" id="1892852"/>
    <lineage>
        <taxon>Bacteria</taxon>
        <taxon>Bacillati</taxon>
        <taxon>Actinomycetota</taxon>
        <taxon>Actinomycetes</taxon>
        <taxon>Pseudonocardiales</taxon>
        <taxon>Pseudonocardiaceae</taxon>
        <taxon>Solihabitans</taxon>
    </lineage>
</organism>
<dbReference type="AlphaFoldDB" id="A0A5B2X8P4"/>
<sequence length="206" mass="21171">MTENETAGRTRWTRFAAVLGAGAVGAGVLMFGLSQGAFAASFAVSGQSFKVSADTLDGSGYVQYGSVDRTETTDANGKPVTVGHAVAVNGFKSATLGKFCQSVYLTHLPFIGDATMRIEAPGADGMHAENMVVDLTELNGDLTLTNPHIGVDAGSIGGAPNSFGLTADSAKITNLQQTAWATTAQTITFKGMHLGVATGKNECFGN</sequence>
<dbReference type="OrthoDB" id="4238587at2"/>
<protein>
    <submittedName>
        <fullName evidence="1">Cholesterol esterase</fullName>
    </submittedName>
</protein>
<name>A0A5B2X8P4_9PSEU</name>
<dbReference type="EMBL" id="VUOB01000038">
    <property type="protein sequence ID" value="KAA2259501.1"/>
    <property type="molecule type" value="Genomic_DNA"/>
</dbReference>
<accession>A0A5B2X8P4</accession>
<evidence type="ECO:0000313" key="2">
    <source>
        <dbReference type="Proteomes" id="UP000323454"/>
    </source>
</evidence>